<dbReference type="PROSITE" id="PS50137">
    <property type="entry name" value="DS_RBD"/>
    <property type="match status" value="1"/>
</dbReference>
<dbReference type="AlphaFoldDB" id="A0A0W8FHF4"/>
<proteinExistence type="predicted"/>
<evidence type="ECO:0000313" key="7">
    <source>
        <dbReference type="EMBL" id="KUG19731.1"/>
    </source>
</evidence>
<dbReference type="GO" id="GO:0003725">
    <property type="term" value="F:double-stranded RNA binding"/>
    <property type="evidence" value="ECO:0007669"/>
    <property type="project" value="TreeGrafter"/>
</dbReference>
<dbReference type="Pfam" id="PF00035">
    <property type="entry name" value="dsrm"/>
    <property type="match status" value="1"/>
</dbReference>
<evidence type="ECO:0000256" key="2">
    <source>
        <dbReference type="ARBA" id="ARBA00022759"/>
    </source>
</evidence>
<dbReference type="InterPro" id="IPR036389">
    <property type="entry name" value="RNase_III_sf"/>
</dbReference>
<dbReference type="EMBL" id="LNQE01001262">
    <property type="protein sequence ID" value="KUG19731.1"/>
    <property type="molecule type" value="Genomic_DNA"/>
</dbReference>
<dbReference type="SMART" id="SM00358">
    <property type="entry name" value="DSRM"/>
    <property type="match status" value="1"/>
</dbReference>
<comment type="caution">
    <text evidence="7">The sequence shown here is derived from an EMBL/GenBank/DDBJ whole genome shotgun (WGS) entry which is preliminary data.</text>
</comment>
<feature type="domain" description="DRBM" evidence="5">
    <location>
        <begin position="52"/>
        <end position="120"/>
    </location>
</feature>
<dbReference type="EC" id="3.1.26.3" evidence="7"/>
<keyword evidence="3 7" id="KW-0378">Hydrolase</keyword>
<organism evidence="7">
    <name type="scientific">hydrocarbon metagenome</name>
    <dbReference type="NCBI Taxonomy" id="938273"/>
    <lineage>
        <taxon>unclassified sequences</taxon>
        <taxon>metagenomes</taxon>
        <taxon>ecological metagenomes</taxon>
    </lineage>
</organism>
<keyword evidence="2" id="KW-0255">Endonuclease</keyword>
<reference evidence="7" key="1">
    <citation type="journal article" date="2015" name="Proc. Natl. Acad. Sci. U.S.A.">
        <title>Networks of energetic and metabolic interactions define dynamics in microbial communities.</title>
        <authorList>
            <person name="Embree M."/>
            <person name="Liu J.K."/>
            <person name="Al-Bassam M.M."/>
            <person name="Zengler K."/>
        </authorList>
    </citation>
    <scope>NUCLEOTIDE SEQUENCE</scope>
</reference>
<dbReference type="GO" id="GO:0010468">
    <property type="term" value="P:regulation of gene expression"/>
    <property type="evidence" value="ECO:0007669"/>
    <property type="project" value="TreeGrafter"/>
</dbReference>
<dbReference type="GO" id="GO:0006396">
    <property type="term" value="P:RNA processing"/>
    <property type="evidence" value="ECO:0007669"/>
    <property type="project" value="InterPro"/>
</dbReference>
<gene>
    <name evidence="7" type="ORF">ASZ90_010534</name>
</gene>
<dbReference type="Gene3D" id="1.10.1520.10">
    <property type="entry name" value="Ribonuclease III domain"/>
    <property type="match status" value="1"/>
</dbReference>
<keyword evidence="4" id="KW-0694">RNA-binding</keyword>
<evidence type="ECO:0000256" key="3">
    <source>
        <dbReference type="ARBA" id="ARBA00022801"/>
    </source>
</evidence>
<dbReference type="CDD" id="cd10845">
    <property type="entry name" value="DSRM_RNAse_III_family"/>
    <property type="match status" value="1"/>
</dbReference>
<accession>A0A0W8FHF4</accession>
<evidence type="ECO:0000259" key="6">
    <source>
        <dbReference type="PROSITE" id="PS50142"/>
    </source>
</evidence>
<sequence length="121" mass="13470">MSKSTLLTDSIIADVFEAFIGAIYHNVSPEKAREVILRIFTPEIEKVSGDKNAKGLLQEYVQSHQQEKPEYTYAKYGPDHEPTWTANVFIGGKNYGEGSGPKKRQAAMNAAREALQKLNVV</sequence>
<dbReference type="InterPro" id="IPR014720">
    <property type="entry name" value="dsRBD_dom"/>
</dbReference>
<dbReference type="PANTHER" id="PTHR11207:SF0">
    <property type="entry name" value="RIBONUCLEASE 3"/>
    <property type="match status" value="1"/>
</dbReference>
<feature type="domain" description="RNase III" evidence="6">
    <location>
        <begin position="1"/>
        <end position="28"/>
    </location>
</feature>
<dbReference type="PROSITE" id="PS50142">
    <property type="entry name" value="RNASE_3_2"/>
    <property type="match status" value="1"/>
</dbReference>
<dbReference type="Gene3D" id="3.30.160.20">
    <property type="match status" value="1"/>
</dbReference>
<name>A0A0W8FHF4_9ZZZZ</name>
<dbReference type="InterPro" id="IPR000999">
    <property type="entry name" value="RNase_III_dom"/>
</dbReference>
<evidence type="ECO:0000256" key="1">
    <source>
        <dbReference type="ARBA" id="ARBA00022722"/>
    </source>
</evidence>
<dbReference type="GO" id="GO:0004525">
    <property type="term" value="F:ribonuclease III activity"/>
    <property type="evidence" value="ECO:0007669"/>
    <property type="project" value="UniProtKB-EC"/>
</dbReference>
<protein>
    <submittedName>
        <fullName evidence="7">Ribonuclease iii</fullName>
        <ecNumber evidence="7">3.1.26.3</ecNumber>
    </submittedName>
</protein>
<evidence type="ECO:0000259" key="5">
    <source>
        <dbReference type="PROSITE" id="PS50137"/>
    </source>
</evidence>
<keyword evidence="1" id="KW-0540">Nuclease</keyword>
<dbReference type="PANTHER" id="PTHR11207">
    <property type="entry name" value="RIBONUCLEASE III"/>
    <property type="match status" value="1"/>
</dbReference>
<evidence type="ECO:0000256" key="4">
    <source>
        <dbReference type="ARBA" id="ARBA00022884"/>
    </source>
</evidence>
<dbReference type="SUPFAM" id="SSF54768">
    <property type="entry name" value="dsRNA-binding domain-like"/>
    <property type="match status" value="1"/>
</dbReference>